<reference evidence="2 3" key="1">
    <citation type="submission" date="2023-03" db="EMBL/GenBank/DDBJ databases">
        <title>Bacillus Genome Sequencing.</title>
        <authorList>
            <person name="Dunlap C."/>
        </authorList>
    </citation>
    <scope>NUCLEOTIDE SEQUENCE [LARGE SCALE GENOMIC DNA]</scope>
    <source>
        <strain evidence="2 3">B-59205</strain>
    </source>
</reference>
<comment type="caution">
    <text evidence="2">The sequence shown here is derived from an EMBL/GenBank/DDBJ whole genome shotgun (WGS) entry which is preliminary data.</text>
</comment>
<evidence type="ECO:0000313" key="3">
    <source>
        <dbReference type="Proteomes" id="UP001344888"/>
    </source>
</evidence>
<dbReference type="RefSeq" id="WP_326122455.1">
    <property type="nucleotide sequence ID" value="NZ_JARSFG010000007.1"/>
</dbReference>
<dbReference type="InterPro" id="IPR011528">
    <property type="entry name" value="NERD"/>
</dbReference>
<protein>
    <submittedName>
        <fullName evidence="2">Nuclease-related domain-containing protein</fullName>
    </submittedName>
</protein>
<feature type="domain" description="NERD" evidence="1">
    <location>
        <begin position="42"/>
        <end position="156"/>
    </location>
</feature>
<dbReference type="Pfam" id="PF08378">
    <property type="entry name" value="NERD"/>
    <property type="match status" value="1"/>
</dbReference>
<name>A0AAW9NJQ2_9BACL</name>
<sequence>MVWILLGVFLFIAIVMLIVYKYDDSLFSKATSHSIFDVLSNSRIHTLYKLTEELKATKEKYDILFDVQLQPNEKPVDVLIMHASGIYVVHVEQKKGWIAGREQDIEWSQLLHKERKETFPNPIHQAQRSVYTLREVLPTVDAEVYKTIVVFTNECSFQKIGLHSDDVDVLKTNDLKSWITHLHQQEKVLSPENIQAAYDALKDRKTTEHLAMETT</sequence>
<proteinExistence type="predicted"/>
<gene>
    <name evidence="2" type="ORF">P9B03_05575</name>
</gene>
<evidence type="ECO:0000259" key="1">
    <source>
        <dbReference type="PROSITE" id="PS50965"/>
    </source>
</evidence>
<organism evidence="2 3">
    <name type="scientific">Metasolibacillus meyeri</name>
    <dbReference type="NCBI Taxonomy" id="1071052"/>
    <lineage>
        <taxon>Bacteria</taxon>
        <taxon>Bacillati</taxon>
        <taxon>Bacillota</taxon>
        <taxon>Bacilli</taxon>
        <taxon>Bacillales</taxon>
        <taxon>Caryophanaceae</taxon>
        <taxon>Metasolibacillus</taxon>
    </lineage>
</organism>
<dbReference type="EMBL" id="JARSFG010000007">
    <property type="protein sequence ID" value="MEC1177947.1"/>
    <property type="molecule type" value="Genomic_DNA"/>
</dbReference>
<evidence type="ECO:0000313" key="2">
    <source>
        <dbReference type="EMBL" id="MEC1177947.1"/>
    </source>
</evidence>
<accession>A0AAW9NJQ2</accession>
<dbReference type="AlphaFoldDB" id="A0AAW9NJQ2"/>
<keyword evidence="3" id="KW-1185">Reference proteome</keyword>
<dbReference type="Proteomes" id="UP001344888">
    <property type="component" value="Unassembled WGS sequence"/>
</dbReference>
<dbReference type="PROSITE" id="PS50965">
    <property type="entry name" value="NERD"/>
    <property type="match status" value="1"/>
</dbReference>